<dbReference type="Pfam" id="PF00782">
    <property type="entry name" value="DSPc"/>
    <property type="match status" value="1"/>
</dbReference>
<dbReference type="PROSITE" id="PS50056">
    <property type="entry name" value="TYR_PHOSPHATASE_2"/>
    <property type="match status" value="1"/>
</dbReference>
<dbReference type="EMBL" id="BJWK01000002">
    <property type="protein sequence ID" value="GEM06854.1"/>
    <property type="molecule type" value="Genomic_DNA"/>
</dbReference>
<feature type="region of interest" description="Disordered" evidence="3">
    <location>
        <begin position="250"/>
        <end position="272"/>
    </location>
</feature>
<reference evidence="6 7" key="1">
    <citation type="submission" date="2019-07" db="EMBL/GenBank/DDBJ databases">
        <title>Rhodotorula toruloides NBRC10032 genome sequencing.</title>
        <authorList>
            <person name="Shida Y."/>
            <person name="Takaku H."/>
            <person name="Ogasawara W."/>
            <person name="Mori K."/>
        </authorList>
    </citation>
    <scope>NUCLEOTIDE SEQUENCE [LARGE SCALE GENOMIC DNA]</scope>
    <source>
        <strain evidence="6 7">NBRC10032</strain>
    </source>
</reference>
<keyword evidence="1" id="KW-0378">Hydrolase</keyword>
<dbReference type="Gene3D" id="3.10.490.10">
    <property type="entry name" value="Gamma-glutamyl cyclotransferase-like"/>
    <property type="match status" value="1"/>
</dbReference>
<dbReference type="Proteomes" id="UP000321518">
    <property type="component" value="Unassembled WGS sequence"/>
</dbReference>
<dbReference type="InterPro" id="IPR053239">
    <property type="entry name" value="Dual_spec_PTase"/>
</dbReference>
<dbReference type="InterPro" id="IPR029021">
    <property type="entry name" value="Prot-tyrosine_phosphatase-like"/>
</dbReference>
<protein>
    <submittedName>
        <fullName evidence="6">Uncharacterized protein</fullName>
    </submittedName>
</protein>
<dbReference type="PROSITE" id="PS50054">
    <property type="entry name" value="TYR_PHOSPHATASE_DUAL"/>
    <property type="match status" value="1"/>
</dbReference>
<sequence length="1187" mass="129428">MAAEEEEATRWLLLYGAHLFPSKLKTVLGDARPVSSASALVPDAFLAFSLPGIPFLEPCYASALVRGYNDTGAWEGLEKDGRGGGEYKRWVWERCCPGMEYTGEMPPALEGIVYELGPSDFSAVVSRACETLPTLPTDLVTVSCTRYTDGDPAKTLGDVEASMLVAKGQTHAAGLHPSLSYLALIVRGAHLNTLSRTFLSHLTLLRPFDPTPSPKPLLASLIRVVLLPSFLVFHLPARVLGLMQHGHVHLHPQTARTQQPAPSSSSSPPTNKSPLAATPFFPAFDQLVHTTHSPETHSTRAHSPPSTESRPLIALPACELAPDHGLSSLDAHRYPLYSLAPTAPEIRVLTAAEFAHIHDDYSRTLLPEQELFPWCHGGADIPHSPAAHYFGFPRGKAAETPRYRGLTVIHAPPLPAPAPTGSRSLLRRGFTSSFSSWSSSSGSSATPSLSSSSRSPSPPPPATATSRLVSSFDASAILTTHPSGRTTFALPSPATFDTVNLRHFRLQASKYATISDVVVYGENGIDESVVETARKVREAMDSEFERRGGVGVKYNVFVVSDPFPIFERNHPSLVAIDSHGFSRNRLNFFEREREEMRVLTIASEIGPNVWLGNTQDVPQAKTRARPLSSDSASTLLDDGNPLSFAICVEAHDSASMITPDVLGDAEHALNVLEEQGQAFDEVHRLVSPENEVVEQKVTVLRPHVDDIVHLESLSTPAALGNSSRAQTAFVAQVVHLAFWIHAQSSPASGIPRRVLLHCGDGYTETSLLALAYVMLSRRCSAPEAYLWLQHECERSFFVYTVDRETVLKIERRVKEVLEREDEEQRQARRWVAEQRAVAALGLQDVLVREGAEGDDEHTVTIPGEFGQLSSAGMGRSDSGFVDSTPDNSHPNPADHVLEDKTYAALEAEAERIELELEGQSGALLRREMRRASPETDAWFFGPTFEGHFPSRILPYLYLGNVNHASNALMLKALGITHVVSLGESALHPPPKSLTGLTSLFRGGSSTPPATNSLWVEERLGNIAVLDMKNVADDGIDSIRPCIDEALAFISQARDQGGKILVHCKVGVSRSASIVIAHLMHDVGLDLGSAYLVTRSRRLNLLVQPNLPFMAALHAFEGELLEQREQQLAARRNSAESASSVGSKSLYDEDDLVDSIQNLGRAGLKRSNRLHFSFLCAEIARLNERFIC</sequence>
<proteinExistence type="predicted"/>
<evidence type="ECO:0000256" key="1">
    <source>
        <dbReference type="ARBA" id="ARBA00022801"/>
    </source>
</evidence>
<dbReference type="GO" id="GO:0005634">
    <property type="term" value="C:nucleus"/>
    <property type="evidence" value="ECO:0007669"/>
    <property type="project" value="GOC"/>
</dbReference>
<dbReference type="InterPro" id="IPR016130">
    <property type="entry name" value="Tyr_Pase_AS"/>
</dbReference>
<evidence type="ECO:0000259" key="5">
    <source>
        <dbReference type="PROSITE" id="PS50056"/>
    </source>
</evidence>
<dbReference type="PROSITE" id="PS00383">
    <property type="entry name" value="TYR_PHOSPHATASE_1"/>
    <property type="match status" value="1"/>
</dbReference>
<dbReference type="SMART" id="SM00195">
    <property type="entry name" value="DSPc"/>
    <property type="match status" value="1"/>
</dbReference>
<feature type="compositionally biased region" description="Low complexity" evidence="3">
    <location>
        <begin position="434"/>
        <end position="455"/>
    </location>
</feature>
<dbReference type="InterPro" id="IPR000340">
    <property type="entry name" value="Dual-sp_phosphatase_cat-dom"/>
</dbReference>
<feature type="domain" description="Tyrosine specific protein phosphatases" evidence="5">
    <location>
        <begin position="1043"/>
        <end position="1108"/>
    </location>
</feature>
<feature type="domain" description="Tyrosine-protein phosphatase" evidence="4">
    <location>
        <begin position="948"/>
        <end position="1121"/>
    </location>
</feature>
<dbReference type="AlphaFoldDB" id="A0A511KBR7"/>
<dbReference type="InterPro" id="IPR000387">
    <property type="entry name" value="Tyr_Pase_dom"/>
</dbReference>
<keyword evidence="2" id="KW-0904">Protein phosphatase</keyword>
<evidence type="ECO:0000313" key="7">
    <source>
        <dbReference type="Proteomes" id="UP000321518"/>
    </source>
</evidence>
<evidence type="ECO:0000259" key="4">
    <source>
        <dbReference type="PROSITE" id="PS50054"/>
    </source>
</evidence>
<dbReference type="InterPro" id="IPR020422">
    <property type="entry name" value="TYR_PHOSPHATASE_DUAL_dom"/>
</dbReference>
<evidence type="ECO:0000313" key="6">
    <source>
        <dbReference type="EMBL" id="GEM06854.1"/>
    </source>
</evidence>
<feature type="region of interest" description="Disordered" evidence="3">
    <location>
        <begin position="434"/>
        <end position="466"/>
    </location>
</feature>
<comment type="caution">
    <text evidence="6">The sequence shown here is derived from an EMBL/GenBank/DDBJ whole genome shotgun (WGS) entry which is preliminary data.</text>
</comment>
<dbReference type="Gene3D" id="3.90.190.10">
    <property type="entry name" value="Protein tyrosine phosphatase superfamily"/>
    <property type="match status" value="2"/>
</dbReference>
<gene>
    <name evidence="6" type="ORF">Rt10032_c02g0871</name>
</gene>
<dbReference type="GO" id="GO:0008138">
    <property type="term" value="F:protein tyrosine/serine/threonine phosphatase activity"/>
    <property type="evidence" value="ECO:0007669"/>
    <property type="project" value="TreeGrafter"/>
</dbReference>
<accession>A0A511KBR7</accession>
<name>A0A511KBR7_RHOTO</name>
<dbReference type="SUPFAM" id="SSF52799">
    <property type="entry name" value="(Phosphotyrosine protein) phosphatases II"/>
    <property type="match status" value="2"/>
</dbReference>
<evidence type="ECO:0000256" key="2">
    <source>
        <dbReference type="ARBA" id="ARBA00022912"/>
    </source>
</evidence>
<dbReference type="OrthoDB" id="273181at2759"/>
<evidence type="ECO:0000256" key="3">
    <source>
        <dbReference type="SAM" id="MobiDB-lite"/>
    </source>
</evidence>
<feature type="compositionally biased region" description="Low complexity" evidence="3">
    <location>
        <begin position="260"/>
        <end position="272"/>
    </location>
</feature>
<dbReference type="PANTHER" id="PTHR47550:SF1">
    <property type="entry name" value="DUAL SPECIFICITY PROTEIN PHOSPHATASE PPS1"/>
    <property type="match status" value="1"/>
</dbReference>
<dbReference type="PANTHER" id="PTHR47550">
    <property type="entry name" value="DUAL SPECIFICITY PROTEIN PHOSPHATASE PPS1"/>
    <property type="match status" value="1"/>
</dbReference>
<organism evidence="6 7">
    <name type="scientific">Rhodotorula toruloides</name>
    <name type="common">Yeast</name>
    <name type="synonym">Rhodosporidium toruloides</name>
    <dbReference type="NCBI Taxonomy" id="5286"/>
    <lineage>
        <taxon>Eukaryota</taxon>
        <taxon>Fungi</taxon>
        <taxon>Dikarya</taxon>
        <taxon>Basidiomycota</taxon>
        <taxon>Pucciniomycotina</taxon>
        <taxon>Microbotryomycetes</taxon>
        <taxon>Sporidiobolales</taxon>
        <taxon>Sporidiobolaceae</taxon>
        <taxon>Rhodotorula</taxon>
    </lineage>
</organism>
<dbReference type="GO" id="GO:0033260">
    <property type="term" value="P:nuclear DNA replication"/>
    <property type="evidence" value="ECO:0007669"/>
    <property type="project" value="TreeGrafter"/>
</dbReference>